<evidence type="ECO:0000256" key="2">
    <source>
        <dbReference type="ARBA" id="ARBA00023136"/>
    </source>
</evidence>
<dbReference type="Pfam" id="PF00905">
    <property type="entry name" value="Transpeptidase"/>
    <property type="match status" value="1"/>
</dbReference>
<reference evidence="4" key="1">
    <citation type="journal article" date="2014" name="Front. Microbiol.">
        <title>High frequency of phylogenetically diverse reductive dehalogenase-homologous genes in deep subseafloor sedimentary metagenomes.</title>
        <authorList>
            <person name="Kawai M."/>
            <person name="Futagami T."/>
            <person name="Toyoda A."/>
            <person name="Takaki Y."/>
            <person name="Nishi S."/>
            <person name="Hori S."/>
            <person name="Arai W."/>
            <person name="Tsubouchi T."/>
            <person name="Morono Y."/>
            <person name="Uchiyama I."/>
            <person name="Ito T."/>
            <person name="Fujiyama A."/>
            <person name="Inagaki F."/>
            <person name="Takami H."/>
        </authorList>
    </citation>
    <scope>NUCLEOTIDE SEQUENCE</scope>
    <source>
        <strain evidence="4">Expedition CK06-06</strain>
    </source>
</reference>
<dbReference type="GO" id="GO:0008658">
    <property type="term" value="F:penicillin binding"/>
    <property type="evidence" value="ECO:0007669"/>
    <property type="project" value="InterPro"/>
</dbReference>
<dbReference type="InterPro" id="IPR012338">
    <property type="entry name" value="Beta-lactam/transpept-like"/>
</dbReference>
<gene>
    <name evidence="4" type="ORF">S01H1_43024</name>
</gene>
<feature type="domain" description="Penicillin-binding protein transpeptidase" evidence="3">
    <location>
        <begin position="20"/>
        <end position="112"/>
    </location>
</feature>
<dbReference type="InterPro" id="IPR050515">
    <property type="entry name" value="Beta-lactam/transpept"/>
</dbReference>
<dbReference type="SUPFAM" id="SSF56601">
    <property type="entry name" value="beta-lactamase/transpeptidase-like"/>
    <property type="match status" value="1"/>
</dbReference>
<dbReference type="EMBL" id="BARS01027386">
    <property type="protein sequence ID" value="GAG11353.1"/>
    <property type="molecule type" value="Genomic_DNA"/>
</dbReference>
<dbReference type="PANTHER" id="PTHR30627:SF1">
    <property type="entry name" value="PEPTIDOGLYCAN D,D-TRANSPEPTIDASE FTSI"/>
    <property type="match status" value="1"/>
</dbReference>
<keyword evidence="2" id="KW-0472">Membrane</keyword>
<organism evidence="4">
    <name type="scientific">marine sediment metagenome</name>
    <dbReference type="NCBI Taxonomy" id="412755"/>
    <lineage>
        <taxon>unclassified sequences</taxon>
        <taxon>metagenomes</taxon>
        <taxon>ecological metagenomes</taxon>
    </lineage>
</organism>
<sequence length="133" mass="14402">IMSKRSPEGPRALEADVAHRMVDPVLKSVVSRQGTGRRAILKRWTIFGKTGTAQKVDPVTHQFSHEKFVASFVCSGPARNPQVTVLVMVDEPAKGRSYYGGVVAAPAAAEILGKTLQYLKVPLDKPVEVAYDG</sequence>
<dbReference type="GO" id="GO:0005886">
    <property type="term" value="C:plasma membrane"/>
    <property type="evidence" value="ECO:0007669"/>
    <property type="project" value="TreeGrafter"/>
</dbReference>
<accession>X0VFW5</accession>
<comment type="subcellular location">
    <subcellularLocation>
        <location evidence="1">Membrane</location>
    </subcellularLocation>
</comment>
<evidence type="ECO:0000313" key="4">
    <source>
        <dbReference type="EMBL" id="GAG11353.1"/>
    </source>
</evidence>
<dbReference type="AlphaFoldDB" id="X0VFW5"/>
<proteinExistence type="predicted"/>
<evidence type="ECO:0000256" key="1">
    <source>
        <dbReference type="ARBA" id="ARBA00004370"/>
    </source>
</evidence>
<dbReference type="Gene3D" id="3.30.450.330">
    <property type="match status" value="1"/>
</dbReference>
<protein>
    <recommendedName>
        <fullName evidence="3">Penicillin-binding protein transpeptidase domain-containing protein</fullName>
    </recommendedName>
</protein>
<dbReference type="PANTHER" id="PTHR30627">
    <property type="entry name" value="PEPTIDOGLYCAN D,D-TRANSPEPTIDASE"/>
    <property type="match status" value="1"/>
</dbReference>
<feature type="non-terminal residue" evidence="4">
    <location>
        <position position="1"/>
    </location>
</feature>
<dbReference type="GO" id="GO:0071555">
    <property type="term" value="P:cell wall organization"/>
    <property type="evidence" value="ECO:0007669"/>
    <property type="project" value="TreeGrafter"/>
</dbReference>
<comment type="caution">
    <text evidence="4">The sequence shown here is derived from an EMBL/GenBank/DDBJ whole genome shotgun (WGS) entry which is preliminary data.</text>
</comment>
<dbReference type="InterPro" id="IPR001460">
    <property type="entry name" value="PCN-bd_Tpept"/>
</dbReference>
<name>X0VFW5_9ZZZZ</name>
<evidence type="ECO:0000259" key="3">
    <source>
        <dbReference type="Pfam" id="PF00905"/>
    </source>
</evidence>